<comment type="caution">
    <text evidence="2">The sequence shown here is derived from an EMBL/GenBank/DDBJ whole genome shotgun (WGS) entry which is preliminary data.</text>
</comment>
<dbReference type="AlphaFoldDB" id="A0AAW1QMJ0"/>
<protein>
    <recommendedName>
        <fullName evidence="1">Helitron helicase-like domain-containing protein</fullName>
    </recommendedName>
</protein>
<dbReference type="PANTHER" id="PTHR45786">
    <property type="entry name" value="DNA BINDING PROTEIN-LIKE"/>
    <property type="match status" value="1"/>
</dbReference>
<keyword evidence="3" id="KW-1185">Reference proteome</keyword>
<dbReference type="Proteomes" id="UP001438707">
    <property type="component" value="Unassembled WGS sequence"/>
</dbReference>
<sequence>MAGINIDQTYARGVSNLRIQGGVYHRIGSLLPSDGDAPKFAQLYIHDGGDSVAELDRRLAIFITDPAHRETVSQLQSMSRIDHERQVVEESAAQPDRILIFDIRRTGKKVTVMNLAAYHLHKRADAPCNNRLLRCNKLFQEWICDNWAKAEGDRLQYLRHNQAQLRAELFQGITDAVATDSNDARAIGKRVVLPSSFIGSPRYMDAMAIVREHGKPDLFVTMTCNPKWPEITHELEPGQQASDRPDLTARVFKIHVIEFQKRGLPHAHLLIILAPESKPRTPEDYDSIVCCEIPDPQTHSKLHATVKSMMMHGPCGPHNPHASCMEGSKCTKGYPKPFVEETQNIQDGYPLYRRRNNGRTVRIERNVPSSAQPQQPQGPVEHDEIADYLDARYVSSSEACWRLPGFGLNDRDPTVYRLAVHLPQQQTVHFSDHDRPAAILQRNSETTLTLVVVQNQP</sequence>
<gene>
    <name evidence="2" type="ORF">WJX74_008545</name>
</gene>
<evidence type="ECO:0000313" key="3">
    <source>
        <dbReference type="Proteomes" id="UP001438707"/>
    </source>
</evidence>
<proteinExistence type="predicted"/>
<dbReference type="PANTHER" id="PTHR45786:SF74">
    <property type="entry name" value="ATP-DEPENDENT DNA HELICASE"/>
    <property type="match status" value="1"/>
</dbReference>
<accession>A0AAW1QMJ0</accession>
<feature type="domain" description="Helitron helicase-like" evidence="1">
    <location>
        <begin position="116"/>
        <end position="256"/>
    </location>
</feature>
<reference evidence="2 3" key="1">
    <citation type="journal article" date="2024" name="Nat. Commun.">
        <title>Phylogenomics reveals the evolutionary origins of lichenization in chlorophyte algae.</title>
        <authorList>
            <person name="Puginier C."/>
            <person name="Libourel C."/>
            <person name="Otte J."/>
            <person name="Skaloud P."/>
            <person name="Haon M."/>
            <person name="Grisel S."/>
            <person name="Petersen M."/>
            <person name="Berrin J.G."/>
            <person name="Delaux P.M."/>
            <person name="Dal Grande F."/>
            <person name="Keller J."/>
        </authorList>
    </citation>
    <scope>NUCLEOTIDE SEQUENCE [LARGE SCALE GENOMIC DNA]</scope>
    <source>
        <strain evidence="2 3">SAG 2145</strain>
    </source>
</reference>
<dbReference type="EMBL" id="JALJOS010000032">
    <property type="protein sequence ID" value="KAK9822437.1"/>
    <property type="molecule type" value="Genomic_DNA"/>
</dbReference>
<evidence type="ECO:0000259" key="1">
    <source>
        <dbReference type="Pfam" id="PF14214"/>
    </source>
</evidence>
<dbReference type="InterPro" id="IPR025476">
    <property type="entry name" value="Helitron_helicase-like"/>
</dbReference>
<evidence type="ECO:0000313" key="2">
    <source>
        <dbReference type="EMBL" id="KAK9822437.1"/>
    </source>
</evidence>
<organism evidence="2 3">
    <name type="scientific">Apatococcus lobatus</name>
    <dbReference type="NCBI Taxonomy" id="904363"/>
    <lineage>
        <taxon>Eukaryota</taxon>
        <taxon>Viridiplantae</taxon>
        <taxon>Chlorophyta</taxon>
        <taxon>core chlorophytes</taxon>
        <taxon>Trebouxiophyceae</taxon>
        <taxon>Chlorellales</taxon>
        <taxon>Chlorellaceae</taxon>
        <taxon>Apatococcus</taxon>
    </lineage>
</organism>
<name>A0AAW1QMJ0_9CHLO</name>
<dbReference type="Pfam" id="PF14214">
    <property type="entry name" value="Helitron_like_N"/>
    <property type="match status" value="1"/>
</dbReference>